<dbReference type="Gene3D" id="3.40.50.2000">
    <property type="entry name" value="Glycogen Phosphorylase B"/>
    <property type="match status" value="1"/>
</dbReference>
<comment type="caution">
    <text evidence="4">The sequence shown here is derived from an EMBL/GenBank/DDBJ whole genome shotgun (WGS) entry which is preliminary data.</text>
</comment>
<gene>
    <name evidence="4" type="primary">pseG</name>
    <name evidence="4" type="ORF">C7H52_03025</name>
</gene>
<dbReference type="GO" id="GO:0016747">
    <property type="term" value="F:acyltransferase activity, transferring groups other than amino-acyl groups"/>
    <property type="evidence" value="ECO:0007669"/>
    <property type="project" value="InterPro"/>
</dbReference>
<dbReference type="RefSeq" id="WP_106462409.1">
    <property type="nucleotide sequence ID" value="NZ_PXOQ01000007.1"/>
</dbReference>
<dbReference type="AlphaFoldDB" id="A0A2T1NCX2"/>
<feature type="active site" description="Proton acceptor" evidence="1">
    <location>
        <position position="19"/>
    </location>
</feature>
<dbReference type="Pfam" id="PF13302">
    <property type="entry name" value="Acetyltransf_3"/>
    <property type="match status" value="1"/>
</dbReference>
<reference evidence="4 5" key="1">
    <citation type="submission" date="2018-03" db="EMBL/GenBank/DDBJ databases">
        <title>Mesoflavibacter sp. HG37 and Mesoflavibacter sp. HG96 sp.nov., two marine bacteria isolated from seawater of Western Pacific Ocean.</title>
        <authorList>
            <person name="Cheng H."/>
            <person name="Wu Y.-H."/>
            <person name="Guo L.-L."/>
            <person name="Xu X.-W."/>
        </authorList>
    </citation>
    <scope>NUCLEOTIDE SEQUENCE [LARGE SCALE GENOMIC DNA]</scope>
    <source>
        <strain evidence="4 5">KCTC 32269</strain>
    </source>
</reference>
<dbReference type="Gene3D" id="3.40.50.11190">
    <property type="match status" value="1"/>
</dbReference>
<feature type="domain" description="N-acetyltransferase" evidence="3">
    <location>
        <begin position="337"/>
        <end position="486"/>
    </location>
</feature>
<evidence type="ECO:0000313" key="5">
    <source>
        <dbReference type="Proteomes" id="UP000238426"/>
    </source>
</evidence>
<organism evidence="4 5">
    <name type="scientific">Aurantibacter aestuarii</name>
    <dbReference type="NCBI Taxonomy" id="1266046"/>
    <lineage>
        <taxon>Bacteria</taxon>
        <taxon>Pseudomonadati</taxon>
        <taxon>Bacteroidota</taxon>
        <taxon>Flavobacteriia</taxon>
        <taxon>Flavobacteriales</taxon>
        <taxon>Flavobacteriaceae</taxon>
        <taxon>Aurantibacter</taxon>
    </lineage>
</organism>
<evidence type="ECO:0000313" key="4">
    <source>
        <dbReference type="EMBL" id="PSG90269.1"/>
    </source>
</evidence>
<feature type="binding site" evidence="2">
    <location>
        <position position="150"/>
    </location>
    <ligand>
        <name>substrate</name>
    </ligand>
</feature>
<name>A0A2T1NCX2_9FLAO</name>
<evidence type="ECO:0000259" key="3">
    <source>
        <dbReference type="PROSITE" id="PS51186"/>
    </source>
</evidence>
<dbReference type="SUPFAM" id="SSF55729">
    <property type="entry name" value="Acyl-CoA N-acyltransferases (Nat)"/>
    <property type="match status" value="1"/>
</dbReference>
<dbReference type="PROSITE" id="PS51186">
    <property type="entry name" value="GNAT"/>
    <property type="match status" value="1"/>
</dbReference>
<dbReference type="InterPro" id="IPR016181">
    <property type="entry name" value="Acyl_CoA_acyltransferase"/>
</dbReference>
<dbReference type="GO" id="GO:0016787">
    <property type="term" value="F:hydrolase activity"/>
    <property type="evidence" value="ECO:0007669"/>
    <property type="project" value="UniProtKB-KW"/>
</dbReference>
<dbReference type="SUPFAM" id="SSF53756">
    <property type="entry name" value="UDP-Glycosyltransferase/glycogen phosphorylase"/>
    <property type="match status" value="1"/>
</dbReference>
<dbReference type="InterPro" id="IPR000182">
    <property type="entry name" value="GNAT_dom"/>
</dbReference>
<dbReference type="PANTHER" id="PTHR43415">
    <property type="entry name" value="SPERMIDINE N(1)-ACETYLTRANSFERASE"/>
    <property type="match status" value="1"/>
</dbReference>
<dbReference type="InterPro" id="IPR020023">
    <property type="entry name" value="PseG"/>
</dbReference>
<sequence>MSLKILCRADGNSIIGLGHMYRIFSIIEFYKDTFEVIFLTRETSTLKSIPQDYTTKLIPEHIVLEQEATWIKEQYSSKNIIIVADGYQFDSTYQKQIKSQGFQLIYIDDLMSEHMFADIVVNHSPFAKEEHFKSENYTKFALGTSYAMLRPKFNRLAQLENNFSTIKEVFVCFGGADPYNLSYKAALALLQIEKIKQVHVVLGGAYNHSDIYDLEQTSQNLKLHSNLDEEHLSLLMKKCQLGIAPSSTILYELCAVKMPILSGYYVENQKYIYRALSDRGIVFKGDDFSNYSIADFKLKIEAILNKNDFSGYLNQQKQLIDGFSKTRFLGLIHQLNLKFRKVNLQDAKLVFDWSNEPVVRQFSFNSEPLIWENHLEWFSKKIKDKNTLFLIAEVDNKPAGVVRYEIYENHAVVGILIDKIFRGQKLAPEFLKQSAELYFKNYNIPIWAYIKKENKASIKSFENARYMYIKEEIIKGNVSFVYKLEK</sequence>
<dbReference type="Gene3D" id="3.40.630.30">
    <property type="match status" value="1"/>
</dbReference>
<dbReference type="Proteomes" id="UP000238426">
    <property type="component" value="Unassembled WGS sequence"/>
</dbReference>
<feature type="binding site" evidence="2">
    <location>
        <position position="252"/>
    </location>
    <ligand>
        <name>substrate</name>
    </ligand>
</feature>
<proteinExistence type="predicted"/>
<dbReference type="EMBL" id="PXOQ01000007">
    <property type="protein sequence ID" value="PSG90269.1"/>
    <property type="molecule type" value="Genomic_DNA"/>
</dbReference>
<keyword evidence="5" id="KW-1185">Reference proteome</keyword>
<dbReference type="OrthoDB" id="6290225at2"/>
<protein>
    <submittedName>
        <fullName evidence="4">UDP-2,4-diacetamido-2,4, 6-trideoxy-beta-L-altropyranose hydrolase</fullName>
    </submittedName>
</protein>
<dbReference type="NCBIfam" id="TIGR03590">
    <property type="entry name" value="PseG"/>
    <property type="match status" value="1"/>
</dbReference>
<accession>A0A2T1NCX2</accession>
<evidence type="ECO:0000256" key="2">
    <source>
        <dbReference type="PIRSR" id="PIRSR620023-2"/>
    </source>
</evidence>
<keyword evidence="4" id="KW-0378">Hydrolase</keyword>
<evidence type="ECO:0000256" key="1">
    <source>
        <dbReference type="PIRSR" id="PIRSR620023-1"/>
    </source>
</evidence>
<dbReference type="PANTHER" id="PTHR43415:SF3">
    <property type="entry name" value="GNAT-FAMILY ACETYLTRANSFERASE"/>
    <property type="match status" value="1"/>
</dbReference>